<feature type="region of interest" description="Disordered" evidence="7">
    <location>
        <begin position="748"/>
        <end position="767"/>
    </location>
</feature>
<dbReference type="AlphaFoldDB" id="A0A8T0IP09"/>
<dbReference type="EMBL" id="CM026423">
    <property type="protein sequence ID" value="KAG0584576.1"/>
    <property type="molecule type" value="Genomic_DNA"/>
</dbReference>
<dbReference type="SMART" id="SM00717">
    <property type="entry name" value="SANT"/>
    <property type="match status" value="3"/>
</dbReference>
<evidence type="ECO:0000313" key="10">
    <source>
        <dbReference type="Proteomes" id="UP000822688"/>
    </source>
</evidence>
<evidence type="ECO:0000256" key="3">
    <source>
        <dbReference type="ARBA" id="ARBA00023125"/>
    </source>
</evidence>
<evidence type="ECO:0000256" key="1">
    <source>
        <dbReference type="ARBA" id="ARBA00004123"/>
    </source>
</evidence>
<evidence type="ECO:0000256" key="4">
    <source>
        <dbReference type="ARBA" id="ARBA00023163"/>
    </source>
</evidence>
<evidence type="ECO:0000259" key="8">
    <source>
        <dbReference type="PROSITE" id="PS50090"/>
    </source>
</evidence>
<dbReference type="Pfam" id="PF13837">
    <property type="entry name" value="Myb_DNA-bind_4"/>
    <property type="match status" value="3"/>
</dbReference>
<feature type="region of interest" description="Disordered" evidence="7">
    <location>
        <begin position="24"/>
        <end position="63"/>
    </location>
</feature>
<keyword evidence="3" id="KW-0238">DNA-binding</keyword>
<keyword evidence="4" id="KW-0804">Transcription</keyword>
<dbReference type="GO" id="GO:0005634">
    <property type="term" value="C:nucleus"/>
    <property type="evidence" value="ECO:0007669"/>
    <property type="project" value="UniProtKB-SubCell"/>
</dbReference>
<comment type="subcellular location">
    <subcellularLocation>
        <location evidence="1">Nucleus</location>
    </subcellularLocation>
</comment>
<dbReference type="InterPro" id="IPR044822">
    <property type="entry name" value="Myb_DNA-bind_4"/>
</dbReference>
<feature type="coiled-coil region" evidence="6">
    <location>
        <begin position="122"/>
        <end position="170"/>
    </location>
</feature>
<evidence type="ECO:0000256" key="5">
    <source>
        <dbReference type="ARBA" id="ARBA00023242"/>
    </source>
</evidence>
<keyword evidence="10" id="KW-1185">Reference proteome</keyword>
<dbReference type="PROSITE" id="PS50090">
    <property type="entry name" value="MYB_LIKE"/>
    <property type="match status" value="1"/>
</dbReference>
<evidence type="ECO:0000256" key="7">
    <source>
        <dbReference type="SAM" id="MobiDB-lite"/>
    </source>
</evidence>
<sequence>MTSPDRPSAAPPQESCDVQDIAAMEKSLAGAKRDISDMDDPEEDASPSKKMKASADPDSIHDTTTTMNLEYSSEEPDSTIDALKISLSNANVELERWKYAFLNHSILPSGIAPDPTVVVQAIQKLQASEVQLQEELLAAKGREDEMLEKLACAEHEISNLKSTVRSLKRLSKRSLPSMARPLLPKPANFDDISRLKKELEPAEKITSEIPDSTAAVQIRSQSMHVSALNVECPDNSSAGCESSEGKDDDAHQLICVPPPNPKKKVGRPRKYLVPKEEDEGEEGKKNWMDSEVETLISFRWEMEPDFVKNAYKQGVDMWAQLQARMMLAIPGFTRSGLACQRKFNSLIKQHKKDVLEVKEGKHHTWDRHARKFYDSLDRWWHTNGTVMKHVTTNANNANHFDSDAAHPSGNKEDNIRVNVKEDEDGEEAKKNWLDSEVETLVSLRWEMESEFVDNAYKPGEDMWSKLQLRMTSLIPGFTRSGLACQRKFNALIKQHKKDVLELKEFGRHHHNYKFFDILDRWWHTNGTVMKHLTASPNESESLGNPVHLTEYLEDATNTFIGEEDDEGEEGKKNWADSEVETLIALRREMEPEFVKNWKKQGGNMWSKLRSRMLSLYPGFSRSPIACKRKFNTLVRQYKKDMHAVDASGEERHTCKHQGLLDQWLLTNGTSLRHSAVSGSDPELTAGDSMAPSEVQEDVCKPDDTEGSVVPYEEKELENGDSIFSSLTKMVQNSNDIADEMTKPHSLLEKMDGEMDPLIDNSKLTASK</sequence>
<dbReference type="Proteomes" id="UP000822688">
    <property type="component" value="Chromosome 3"/>
</dbReference>
<dbReference type="PANTHER" id="PTHR21654">
    <property type="entry name" value="FI21293P1"/>
    <property type="match status" value="1"/>
</dbReference>
<name>A0A8T0IP09_CERPU</name>
<keyword evidence="5" id="KW-0539">Nucleus</keyword>
<gene>
    <name evidence="9" type="ORF">KC19_3G219200</name>
</gene>
<evidence type="ECO:0000256" key="2">
    <source>
        <dbReference type="ARBA" id="ARBA00023015"/>
    </source>
</evidence>
<dbReference type="InterPro" id="IPR001005">
    <property type="entry name" value="SANT/Myb"/>
</dbReference>
<dbReference type="GO" id="GO:0003677">
    <property type="term" value="F:DNA binding"/>
    <property type="evidence" value="ECO:0007669"/>
    <property type="project" value="UniProtKB-KW"/>
</dbReference>
<comment type="caution">
    <text evidence="9">The sequence shown here is derived from an EMBL/GenBank/DDBJ whole genome shotgun (WGS) entry which is preliminary data.</text>
</comment>
<keyword evidence="6" id="KW-0175">Coiled coil</keyword>
<feature type="region of interest" description="Disordered" evidence="7">
    <location>
        <begin position="674"/>
        <end position="706"/>
    </location>
</feature>
<evidence type="ECO:0000256" key="6">
    <source>
        <dbReference type="SAM" id="Coils"/>
    </source>
</evidence>
<keyword evidence="2" id="KW-0805">Transcription regulation</keyword>
<evidence type="ECO:0000313" key="9">
    <source>
        <dbReference type="EMBL" id="KAG0584576.1"/>
    </source>
</evidence>
<reference evidence="9" key="1">
    <citation type="submission" date="2020-06" db="EMBL/GenBank/DDBJ databases">
        <title>WGS assembly of Ceratodon purpureus strain R40.</title>
        <authorList>
            <person name="Carey S.B."/>
            <person name="Jenkins J."/>
            <person name="Shu S."/>
            <person name="Lovell J.T."/>
            <person name="Sreedasyam A."/>
            <person name="Maumus F."/>
            <person name="Tiley G.P."/>
            <person name="Fernandez-Pozo N."/>
            <person name="Barry K."/>
            <person name="Chen C."/>
            <person name="Wang M."/>
            <person name="Lipzen A."/>
            <person name="Daum C."/>
            <person name="Saski C.A."/>
            <person name="Payton A.C."/>
            <person name="Mcbreen J.C."/>
            <person name="Conrad R.E."/>
            <person name="Kollar L.M."/>
            <person name="Olsson S."/>
            <person name="Huttunen S."/>
            <person name="Landis J.B."/>
            <person name="Wickett N.J."/>
            <person name="Johnson M.G."/>
            <person name="Rensing S.A."/>
            <person name="Grimwood J."/>
            <person name="Schmutz J."/>
            <person name="Mcdaniel S.F."/>
        </authorList>
    </citation>
    <scope>NUCLEOTIDE SEQUENCE</scope>
    <source>
        <strain evidence="9">R40</strain>
    </source>
</reference>
<dbReference type="Gene3D" id="1.10.10.60">
    <property type="entry name" value="Homeodomain-like"/>
    <property type="match status" value="3"/>
</dbReference>
<organism evidence="9 10">
    <name type="scientific">Ceratodon purpureus</name>
    <name type="common">Fire moss</name>
    <name type="synonym">Dicranum purpureum</name>
    <dbReference type="NCBI Taxonomy" id="3225"/>
    <lineage>
        <taxon>Eukaryota</taxon>
        <taxon>Viridiplantae</taxon>
        <taxon>Streptophyta</taxon>
        <taxon>Embryophyta</taxon>
        <taxon>Bryophyta</taxon>
        <taxon>Bryophytina</taxon>
        <taxon>Bryopsida</taxon>
        <taxon>Dicranidae</taxon>
        <taxon>Pseudoditrichales</taxon>
        <taxon>Ditrichaceae</taxon>
        <taxon>Ceratodon</taxon>
    </lineage>
</organism>
<proteinExistence type="predicted"/>
<dbReference type="GO" id="GO:0010468">
    <property type="term" value="P:regulation of gene expression"/>
    <property type="evidence" value="ECO:0007669"/>
    <property type="project" value="UniProtKB-ARBA"/>
</dbReference>
<feature type="domain" description="Myb-like" evidence="8">
    <location>
        <begin position="566"/>
        <end position="634"/>
    </location>
</feature>
<accession>A0A8T0IP09</accession>
<dbReference type="PANTHER" id="PTHR21654:SF84">
    <property type="entry name" value="SI:DKEY-66I24.7"/>
    <property type="match status" value="1"/>
</dbReference>
<protein>
    <recommendedName>
        <fullName evidence="8">Myb-like domain-containing protein</fullName>
    </recommendedName>
</protein>